<evidence type="ECO:0000256" key="1">
    <source>
        <dbReference type="ARBA" id="ARBA00022967"/>
    </source>
</evidence>
<name>A0AAD5U8M7_9FUNG</name>
<keyword evidence="3" id="KW-0808">Transferase</keyword>
<proteinExistence type="predicted"/>
<dbReference type="PANTHER" id="PTHR43520:SF8">
    <property type="entry name" value="P-TYPE CU(+) TRANSPORTER"/>
    <property type="match status" value="1"/>
</dbReference>
<sequence>MATVEYDQSIFGIRDVLQMIDQVGFVASVKRDEFTNSAQTSELKGYLKDTVYAGMFALPTFIIGMVFMWLDNPINMLLDVAKGLPLKDVIMFVLATPVQFWLGKRFYIGGWKAVYYLRTANVIEVEQ</sequence>
<evidence type="ECO:0000256" key="2">
    <source>
        <dbReference type="SAM" id="Phobius"/>
    </source>
</evidence>
<dbReference type="AlphaFoldDB" id="A0AAD5U8M7"/>
<dbReference type="Proteomes" id="UP001210925">
    <property type="component" value="Unassembled WGS sequence"/>
</dbReference>
<keyword evidence="3" id="KW-0418">Kinase</keyword>
<dbReference type="GO" id="GO:0016020">
    <property type="term" value="C:membrane"/>
    <property type="evidence" value="ECO:0007669"/>
    <property type="project" value="TreeGrafter"/>
</dbReference>
<accession>A0AAD5U8M7</accession>
<dbReference type="EMBL" id="JADGKB010000284">
    <property type="protein sequence ID" value="KAJ3250268.1"/>
    <property type="molecule type" value="Genomic_DNA"/>
</dbReference>
<feature type="transmembrane region" description="Helical" evidence="2">
    <location>
        <begin position="90"/>
        <end position="108"/>
    </location>
</feature>
<keyword evidence="2" id="KW-0812">Transmembrane</keyword>
<keyword evidence="2" id="KW-1133">Transmembrane helix</keyword>
<keyword evidence="4" id="KW-1185">Reference proteome</keyword>
<reference evidence="3" key="1">
    <citation type="submission" date="2020-05" db="EMBL/GenBank/DDBJ databases">
        <title>Phylogenomic resolution of chytrid fungi.</title>
        <authorList>
            <person name="Stajich J.E."/>
            <person name="Amses K."/>
            <person name="Simmons R."/>
            <person name="Seto K."/>
            <person name="Myers J."/>
            <person name="Bonds A."/>
            <person name="Quandt C.A."/>
            <person name="Barry K."/>
            <person name="Liu P."/>
            <person name="Grigoriev I."/>
            <person name="Longcore J.E."/>
            <person name="James T.Y."/>
        </authorList>
    </citation>
    <scope>NUCLEOTIDE SEQUENCE</scope>
    <source>
        <strain evidence="3">PLAUS21</strain>
    </source>
</reference>
<dbReference type="GO" id="GO:0055070">
    <property type="term" value="P:copper ion homeostasis"/>
    <property type="evidence" value="ECO:0007669"/>
    <property type="project" value="TreeGrafter"/>
</dbReference>
<feature type="transmembrane region" description="Helical" evidence="2">
    <location>
        <begin position="51"/>
        <end position="70"/>
    </location>
</feature>
<organism evidence="3 4">
    <name type="scientific">Boothiomyces macroporosus</name>
    <dbReference type="NCBI Taxonomy" id="261099"/>
    <lineage>
        <taxon>Eukaryota</taxon>
        <taxon>Fungi</taxon>
        <taxon>Fungi incertae sedis</taxon>
        <taxon>Chytridiomycota</taxon>
        <taxon>Chytridiomycota incertae sedis</taxon>
        <taxon>Chytridiomycetes</taxon>
        <taxon>Rhizophydiales</taxon>
        <taxon>Terramycetaceae</taxon>
        <taxon>Boothiomyces</taxon>
    </lineage>
</organism>
<keyword evidence="3" id="KW-0723">Serine/threonine-protein kinase</keyword>
<protein>
    <submittedName>
        <fullName evidence="3">Serine/threonine protein kinase Ran1</fullName>
    </submittedName>
</protein>
<dbReference type="GO" id="GO:0005507">
    <property type="term" value="F:copper ion binding"/>
    <property type="evidence" value="ECO:0007669"/>
    <property type="project" value="TreeGrafter"/>
</dbReference>
<keyword evidence="1" id="KW-1278">Translocase</keyword>
<comment type="caution">
    <text evidence="3">The sequence shown here is derived from an EMBL/GenBank/DDBJ whole genome shotgun (WGS) entry which is preliminary data.</text>
</comment>
<dbReference type="PANTHER" id="PTHR43520">
    <property type="entry name" value="ATP7, ISOFORM B"/>
    <property type="match status" value="1"/>
</dbReference>
<evidence type="ECO:0000313" key="3">
    <source>
        <dbReference type="EMBL" id="KAJ3250268.1"/>
    </source>
</evidence>
<keyword evidence="2" id="KW-0472">Membrane</keyword>
<gene>
    <name evidence="3" type="primary">RAN1_3</name>
    <name evidence="3" type="ORF">HK103_003701</name>
</gene>
<dbReference type="GO" id="GO:0043682">
    <property type="term" value="F:P-type divalent copper transporter activity"/>
    <property type="evidence" value="ECO:0007669"/>
    <property type="project" value="TreeGrafter"/>
</dbReference>
<evidence type="ECO:0000313" key="4">
    <source>
        <dbReference type="Proteomes" id="UP001210925"/>
    </source>
</evidence>
<dbReference type="GO" id="GO:0004674">
    <property type="term" value="F:protein serine/threonine kinase activity"/>
    <property type="evidence" value="ECO:0007669"/>
    <property type="project" value="UniProtKB-KW"/>
</dbReference>